<reference evidence="1" key="2">
    <citation type="journal article" date="2024" name="Plant">
        <title>Genomic evolution and insights into agronomic trait innovations of Sesamum species.</title>
        <authorList>
            <person name="Miao H."/>
            <person name="Wang L."/>
            <person name="Qu L."/>
            <person name="Liu H."/>
            <person name="Sun Y."/>
            <person name="Le M."/>
            <person name="Wang Q."/>
            <person name="Wei S."/>
            <person name="Zheng Y."/>
            <person name="Lin W."/>
            <person name="Duan Y."/>
            <person name="Cao H."/>
            <person name="Xiong S."/>
            <person name="Wang X."/>
            <person name="Wei L."/>
            <person name="Li C."/>
            <person name="Ma Q."/>
            <person name="Ju M."/>
            <person name="Zhao R."/>
            <person name="Li G."/>
            <person name="Mu C."/>
            <person name="Tian Q."/>
            <person name="Mei H."/>
            <person name="Zhang T."/>
            <person name="Gao T."/>
            <person name="Zhang H."/>
        </authorList>
    </citation>
    <scope>NUCLEOTIDE SEQUENCE</scope>
    <source>
        <strain evidence="1">G02</strain>
    </source>
</reference>
<accession>A0AAW2S3K4</accession>
<dbReference type="AlphaFoldDB" id="A0AAW2S3K4"/>
<evidence type="ECO:0000313" key="1">
    <source>
        <dbReference type="EMBL" id="KAL0386208.1"/>
    </source>
</evidence>
<name>A0AAW2S3K4_SESRA</name>
<sequence length="191" mass="21780">MMSFTELPPSFLSYALEAAAKLLNMAPSKTVPQTPYEIWHVNPAFYKYLRVSGSPAYVRRLVRDKLNSRSTRESRPSERYEFLGLTSQLDNDPRTYGEVMSGIDSDKWLEAMKSEMDSMGSNQVWTLVDPPKDVRTIEMGPDYGILVEGLAFIKNEPTSGNCVMSCSSCIRECQLWTVLDRTVRFLLEHTF</sequence>
<reference evidence="1" key="1">
    <citation type="submission" date="2020-06" db="EMBL/GenBank/DDBJ databases">
        <authorList>
            <person name="Li T."/>
            <person name="Hu X."/>
            <person name="Zhang T."/>
            <person name="Song X."/>
            <person name="Zhang H."/>
            <person name="Dai N."/>
            <person name="Sheng W."/>
            <person name="Hou X."/>
            <person name="Wei L."/>
        </authorList>
    </citation>
    <scope>NUCLEOTIDE SEQUENCE</scope>
    <source>
        <strain evidence="1">G02</strain>
        <tissue evidence="1">Leaf</tissue>
    </source>
</reference>
<organism evidence="1">
    <name type="scientific">Sesamum radiatum</name>
    <name type="common">Black benniseed</name>
    <dbReference type="NCBI Taxonomy" id="300843"/>
    <lineage>
        <taxon>Eukaryota</taxon>
        <taxon>Viridiplantae</taxon>
        <taxon>Streptophyta</taxon>
        <taxon>Embryophyta</taxon>
        <taxon>Tracheophyta</taxon>
        <taxon>Spermatophyta</taxon>
        <taxon>Magnoliopsida</taxon>
        <taxon>eudicotyledons</taxon>
        <taxon>Gunneridae</taxon>
        <taxon>Pentapetalae</taxon>
        <taxon>asterids</taxon>
        <taxon>lamiids</taxon>
        <taxon>Lamiales</taxon>
        <taxon>Pedaliaceae</taxon>
        <taxon>Sesamum</taxon>
    </lineage>
</organism>
<dbReference type="EMBL" id="JACGWJ010000012">
    <property type="protein sequence ID" value="KAL0386208.1"/>
    <property type="molecule type" value="Genomic_DNA"/>
</dbReference>
<protein>
    <submittedName>
        <fullName evidence="1">Uncharacterized protein</fullName>
    </submittedName>
</protein>
<gene>
    <name evidence="1" type="ORF">Sradi_3015100</name>
</gene>
<proteinExistence type="predicted"/>
<comment type="caution">
    <text evidence="1">The sequence shown here is derived from an EMBL/GenBank/DDBJ whole genome shotgun (WGS) entry which is preliminary data.</text>
</comment>